<dbReference type="GO" id="GO:0008270">
    <property type="term" value="F:zinc ion binding"/>
    <property type="evidence" value="ECO:0007669"/>
    <property type="project" value="UniProtKB-KW"/>
</dbReference>
<dbReference type="InterPro" id="IPR036236">
    <property type="entry name" value="Znf_C2H2_sf"/>
</dbReference>
<sequence length="138" mass="15718">MSNQFDYKLYYSNNQGKTFHIDNQGCVFDTDNPGYSRLLGHLTNEGLMKSIGVLTLDSYRVKVATPTPIKRHRCICGKSFQSPSALKTHSNSHTREISYTCHVNGCGKSYTTRSNLLRHSKIHTRGTTTNKTNEFNYY</sequence>
<evidence type="ECO:0000256" key="2">
    <source>
        <dbReference type="ARBA" id="ARBA00022723"/>
    </source>
</evidence>
<evidence type="ECO:0000256" key="4">
    <source>
        <dbReference type="ARBA" id="ARBA00022771"/>
    </source>
</evidence>
<keyword evidence="6" id="KW-0539">Nucleus</keyword>
<keyword evidence="2" id="KW-0479">Metal-binding</keyword>
<reference evidence="9" key="1">
    <citation type="submission" date="2021-06" db="EMBL/GenBank/DDBJ databases">
        <authorList>
            <person name="Kallberg Y."/>
            <person name="Tangrot J."/>
            <person name="Rosling A."/>
        </authorList>
    </citation>
    <scope>NUCLEOTIDE SEQUENCE</scope>
    <source>
        <strain evidence="9">CL551</strain>
    </source>
</reference>
<evidence type="ECO:0000313" key="9">
    <source>
        <dbReference type="EMBL" id="CAG8546166.1"/>
    </source>
</evidence>
<dbReference type="InterPro" id="IPR013087">
    <property type="entry name" value="Znf_C2H2_type"/>
</dbReference>
<comment type="caution">
    <text evidence="9">The sequence shown here is derived from an EMBL/GenBank/DDBJ whole genome shotgun (WGS) entry which is preliminary data.</text>
</comment>
<dbReference type="FunFam" id="3.30.160.60:FF:001102">
    <property type="entry name" value="Transcription factor IIIA"/>
    <property type="match status" value="1"/>
</dbReference>
<dbReference type="EMBL" id="CAJVPV010003207">
    <property type="protein sequence ID" value="CAG8546166.1"/>
    <property type="molecule type" value="Genomic_DNA"/>
</dbReference>
<evidence type="ECO:0000256" key="1">
    <source>
        <dbReference type="ARBA" id="ARBA00004123"/>
    </source>
</evidence>
<evidence type="ECO:0000256" key="5">
    <source>
        <dbReference type="ARBA" id="ARBA00022833"/>
    </source>
</evidence>
<keyword evidence="3" id="KW-0677">Repeat</keyword>
<dbReference type="AlphaFoldDB" id="A0A9N9FNB3"/>
<name>A0A9N9FNB3_9GLOM</name>
<dbReference type="GO" id="GO:0000785">
    <property type="term" value="C:chromatin"/>
    <property type="evidence" value="ECO:0007669"/>
    <property type="project" value="TreeGrafter"/>
</dbReference>
<dbReference type="PROSITE" id="PS50157">
    <property type="entry name" value="ZINC_FINGER_C2H2_2"/>
    <property type="match status" value="2"/>
</dbReference>
<organism evidence="9 10">
    <name type="scientific">Acaulospora morrowiae</name>
    <dbReference type="NCBI Taxonomy" id="94023"/>
    <lineage>
        <taxon>Eukaryota</taxon>
        <taxon>Fungi</taxon>
        <taxon>Fungi incertae sedis</taxon>
        <taxon>Mucoromycota</taxon>
        <taxon>Glomeromycotina</taxon>
        <taxon>Glomeromycetes</taxon>
        <taxon>Diversisporales</taxon>
        <taxon>Acaulosporaceae</taxon>
        <taxon>Acaulospora</taxon>
    </lineage>
</organism>
<dbReference type="Pfam" id="PF00096">
    <property type="entry name" value="zf-C2H2"/>
    <property type="match status" value="2"/>
</dbReference>
<keyword evidence="4 7" id="KW-0863">Zinc-finger</keyword>
<evidence type="ECO:0000256" key="7">
    <source>
        <dbReference type="PROSITE-ProRule" id="PRU00042"/>
    </source>
</evidence>
<dbReference type="SUPFAM" id="SSF57667">
    <property type="entry name" value="beta-beta-alpha zinc fingers"/>
    <property type="match status" value="1"/>
</dbReference>
<keyword evidence="10" id="KW-1185">Reference proteome</keyword>
<dbReference type="PANTHER" id="PTHR14003:SF20">
    <property type="entry name" value="FINGER DOMAIN PROTEIN, PUTATIVE (AFU_ORTHOLOGUE AFUA_4G10380)-RELATED"/>
    <property type="match status" value="1"/>
</dbReference>
<proteinExistence type="predicted"/>
<evidence type="ECO:0000313" key="10">
    <source>
        <dbReference type="Proteomes" id="UP000789342"/>
    </source>
</evidence>
<feature type="domain" description="C2H2-type" evidence="8">
    <location>
        <begin position="99"/>
        <end position="128"/>
    </location>
</feature>
<comment type="subcellular location">
    <subcellularLocation>
        <location evidence="1">Nucleus</location>
    </subcellularLocation>
</comment>
<dbReference type="GO" id="GO:0005667">
    <property type="term" value="C:transcription regulator complex"/>
    <property type="evidence" value="ECO:0007669"/>
    <property type="project" value="TreeGrafter"/>
</dbReference>
<dbReference type="PROSITE" id="PS00028">
    <property type="entry name" value="ZINC_FINGER_C2H2_1"/>
    <property type="match status" value="1"/>
</dbReference>
<dbReference type="Gene3D" id="3.30.160.60">
    <property type="entry name" value="Classic Zinc Finger"/>
    <property type="match status" value="2"/>
</dbReference>
<gene>
    <name evidence="9" type="ORF">AMORRO_LOCUS5359</name>
</gene>
<protein>
    <submittedName>
        <fullName evidence="9">6954_t:CDS:1</fullName>
    </submittedName>
</protein>
<dbReference type="GO" id="GO:0000981">
    <property type="term" value="F:DNA-binding transcription factor activity, RNA polymerase II-specific"/>
    <property type="evidence" value="ECO:0007669"/>
    <property type="project" value="TreeGrafter"/>
</dbReference>
<dbReference type="OrthoDB" id="6077919at2759"/>
<evidence type="ECO:0000256" key="6">
    <source>
        <dbReference type="ARBA" id="ARBA00023242"/>
    </source>
</evidence>
<accession>A0A9N9FNB3</accession>
<keyword evidence="5" id="KW-0862">Zinc</keyword>
<dbReference type="Proteomes" id="UP000789342">
    <property type="component" value="Unassembled WGS sequence"/>
</dbReference>
<dbReference type="PANTHER" id="PTHR14003">
    <property type="entry name" value="TRANSCRIPTIONAL REPRESSOR PROTEIN YY"/>
    <property type="match status" value="1"/>
</dbReference>
<evidence type="ECO:0000259" key="8">
    <source>
        <dbReference type="PROSITE" id="PS50157"/>
    </source>
</evidence>
<dbReference type="GO" id="GO:0031519">
    <property type="term" value="C:PcG protein complex"/>
    <property type="evidence" value="ECO:0007669"/>
    <property type="project" value="TreeGrafter"/>
</dbReference>
<dbReference type="GO" id="GO:0000978">
    <property type="term" value="F:RNA polymerase II cis-regulatory region sequence-specific DNA binding"/>
    <property type="evidence" value="ECO:0007669"/>
    <property type="project" value="TreeGrafter"/>
</dbReference>
<feature type="domain" description="C2H2-type" evidence="8">
    <location>
        <begin position="72"/>
        <end position="98"/>
    </location>
</feature>
<dbReference type="SMART" id="SM00355">
    <property type="entry name" value="ZnF_C2H2"/>
    <property type="match status" value="2"/>
</dbReference>
<evidence type="ECO:0000256" key="3">
    <source>
        <dbReference type="ARBA" id="ARBA00022737"/>
    </source>
</evidence>